<evidence type="ECO:0000256" key="10">
    <source>
        <dbReference type="SAM" id="MobiDB-lite"/>
    </source>
</evidence>
<dbReference type="GO" id="GO:0005730">
    <property type="term" value="C:nucleolus"/>
    <property type="evidence" value="ECO:0007669"/>
    <property type="project" value="UniProtKB-SubCell"/>
</dbReference>
<proteinExistence type="inferred from homology"/>
<comment type="similarity">
    <text evidence="2 9">Belongs to the methyltransferase superfamily. RRP8 family.</text>
</comment>
<dbReference type="RefSeq" id="XP_060459435.1">
    <property type="nucleotide sequence ID" value="XM_060603107.1"/>
</dbReference>
<dbReference type="Proteomes" id="UP001233271">
    <property type="component" value="Chromosome 6"/>
</dbReference>
<dbReference type="Gene3D" id="1.10.10.2150">
    <property type="entry name" value="Ribosomal RNA-processing protein 8, N-terminal domain"/>
    <property type="match status" value="1"/>
</dbReference>
<dbReference type="EC" id="2.1.1.-" evidence="9"/>
<dbReference type="EMBL" id="AP028217">
    <property type="protein sequence ID" value="BEI94170.1"/>
    <property type="molecule type" value="Genomic_DNA"/>
</dbReference>
<comment type="function">
    <text evidence="9">S-adenosyl-L-methionine-dependent methyltransferase that specifically methylates the N(1) position of adenine in helix 25.1 in 25S rRNA. Required both for ribosomal 40S and 60S subunits biogenesis. Required for efficient pre-rRNA cleavage at site A2.</text>
</comment>
<dbReference type="FunFam" id="1.10.10.2150:FF:000001">
    <property type="entry name" value="Ribosomal RNA-processing protein 8"/>
    <property type="match status" value="1"/>
</dbReference>
<evidence type="ECO:0000256" key="3">
    <source>
        <dbReference type="ARBA" id="ARBA00022552"/>
    </source>
</evidence>
<dbReference type="GeneID" id="85498040"/>
<dbReference type="GO" id="GO:0042273">
    <property type="term" value="P:ribosomal large subunit biogenesis"/>
    <property type="evidence" value="ECO:0007669"/>
    <property type="project" value="TreeGrafter"/>
</dbReference>
<dbReference type="InterPro" id="IPR007823">
    <property type="entry name" value="RRP8"/>
</dbReference>
<dbReference type="AlphaFoldDB" id="A0AA48QYC5"/>
<sequence length="433" mass="46133">MSLFPSAFGSPGAAASIGSAAAGKKRKRPSSGKDDQLRATQANLTKLMERVDAGLSEKGGMEEIGAGLGKKGKNTKKVVEEEPTIKKAKGKAKGKKDTAPKTKWAETDDASGSGANNVVVAPSSRFTGAKAARGKPEPFDLPMPAMPKAEKKDDGLTDMQRAMKTKLEGARFRWINEQLYSTKSTDAVQMMKKEPKIFADYHLAHRAQTAAWPTPPLPHIVDQIRPLPRGTVIADLGCGDAGLARALVPEGKVVLSYDLVGDAGVPGADDKGTGEGWVVRADFLSHVPLPGRPGGLAVTDASKGWADKGKKLGKKEKRDKAASEVVDVVVCCLSLMGTNWIGGVYEAVRVLKLGGTLHIAEVTSRLVSPEAFAEVVASFGLVLEEQAQPSTHFTLFRFTKRAVPQGAVRGEAGWDARVREGEDVLRACVYKKR</sequence>
<comment type="subcellular location">
    <subcellularLocation>
        <location evidence="1 9">Nucleus</location>
        <location evidence="1 9">Nucleolus</location>
    </subcellularLocation>
</comment>
<protein>
    <recommendedName>
        <fullName evidence="8 9">Ribosomal RNA-processing protein 8</fullName>
        <ecNumber evidence="9">2.1.1.-</ecNumber>
    </recommendedName>
</protein>
<name>A0AA48QYC5_9TREE</name>
<dbReference type="SUPFAM" id="SSF53335">
    <property type="entry name" value="S-adenosyl-L-methionine-dependent methyltransferases"/>
    <property type="match status" value="1"/>
</dbReference>
<keyword evidence="4 9" id="KW-0489">Methyltransferase</keyword>
<feature type="compositionally biased region" description="Basic and acidic residues" evidence="10">
    <location>
        <begin position="95"/>
        <end position="106"/>
    </location>
</feature>
<dbReference type="InterPro" id="IPR029063">
    <property type="entry name" value="SAM-dependent_MTases_sf"/>
</dbReference>
<keyword evidence="12" id="KW-1185">Reference proteome</keyword>
<evidence type="ECO:0000256" key="9">
    <source>
        <dbReference type="RuleBase" id="RU365074"/>
    </source>
</evidence>
<keyword evidence="7 9" id="KW-0539">Nucleus</keyword>
<reference evidence="11" key="1">
    <citation type="journal article" date="2023" name="BMC Genomics">
        <title>Chromosome-level genome assemblies of Cutaneotrichosporon spp. (Trichosporonales, Basidiomycota) reveal imbalanced evolution between nucleotide sequences and chromosome synteny.</title>
        <authorList>
            <person name="Kobayashi Y."/>
            <person name="Kayamori A."/>
            <person name="Aoki K."/>
            <person name="Shiwa Y."/>
            <person name="Matsutani M."/>
            <person name="Fujita N."/>
            <person name="Sugita T."/>
            <person name="Iwasaki W."/>
            <person name="Tanaka N."/>
            <person name="Takashima M."/>
        </authorList>
    </citation>
    <scope>NUCLEOTIDE SEQUENCE</scope>
    <source>
        <strain evidence="11">HIS019</strain>
    </source>
</reference>
<keyword evidence="5 9" id="KW-0808">Transferase</keyword>
<dbReference type="Pfam" id="PF05148">
    <property type="entry name" value="Methyltransf_8"/>
    <property type="match status" value="2"/>
</dbReference>
<evidence type="ECO:0000256" key="5">
    <source>
        <dbReference type="ARBA" id="ARBA00022679"/>
    </source>
</evidence>
<evidence type="ECO:0000256" key="6">
    <source>
        <dbReference type="ARBA" id="ARBA00022691"/>
    </source>
</evidence>
<dbReference type="InterPro" id="IPR042036">
    <property type="entry name" value="RRP8_N"/>
</dbReference>
<accession>A0AA48QYC5</accession>
<evidence type="ECO:0000256" key="8">
    <source>
        <dbReference type="ARBA" id="ARBA00076672"/>
    </source>
</evidence>
<organism evidence="11 12">
    <name type="scientific">Cutaneotrichosporon cavernicola</name>
    <dbReference type="NCBI Taxonomy" id="279322"/>
    <lineage>
        <taxon>Eukaryota</taxon>
        <taxon>Fungi</taxon>
        <taxon>Dikarya</taxon>
        <taxon>Basidiomycota</taxon>
        <taxon>Agaricomycotina</taxon>
        <taxon>Tremellomycetes</taxon>
        <taxon>Trichosporonales</taxon>
        <taxon>Trichosporonaceae</taxon>
        <taxon>Cutaneotrichosporon</taxon>
    </lineage>
</organism>
<dbReference type="GO" id="GO:0016433">
    <property type="term" value="F:rRNA (adenine) methyltransferase activity"/>
    <property type="evidence" value="ECO:0007669"/>
    <property type="project" value="TreeGrafter"/>
</dbReference>
<dbReference type="KEGG" id="ccac:CcaHIS019_0606290"/>
<evidence type="ECO:0000256" key="4">
    <source>
        <dbReference type="ARBA" id="ARBA00022603"/>
    </source>
</evidence>
<evidence type="ECO:0000256" key="7">
    <source>
        <dbReference type="ARBA" id="ARBA00023242"/>
    </source>
</evidence>
<keyword evidence="3 9" id="KW-0698">rRNA processing</keyword>
<evidence type="ECO:0000313" key="12">
    <source>
        <dbReference type="Proteomes" id="UP001233271"/>
    </source>
</evidence>
<dbReference type="Gene3D" id="3.40.50.150">
    <property type="entry name" value="Vaccinia Virus protein VP39"/>
    <property type="match status" value="1"/>
</dbReference>
<evidence type="ECO:0000256" key="1">
    <source>
        <dbReference type="ARBA" id="ARBA00004604"/>
    </source>
</evidence>
<dbReference type="PANTHER" id="PTHR12787:SF0">
    <property type="entry name" value="RIBOSOMAL RNA-PROCESSING PROTEIN 8"/>
    <property type="match status" value="1"/>
</dbReference>
<evidence type="ECO:0000313" key="11">
    <source>
        <dbReference type="EMBL" id="BEI94170.1"/>
    </source>
</evidence>
<keyword evidence="6 9" id="KW-0949">S-adenosyl-L-methionine</keyword>
<gene>
    <name evidence="11" type="primary">RRP8</name>
    <name evidence="11" type="ORF">CcaverHIS019_0606290</name>
</gene>
<feature type="compositionally biased region" description="Low complexity" evidence="10">
    <location>
        <begin position="1"/>
        <end position="22"/>
    </location>
</feature>
<feature type="region of interest" description="Disordered" evidence="10">
    <location>
        <begin position="1"/>
        <end position="155"/>
    </location>
</feature>
<evidence type="ECO:0000256" key="2">
    <source>
        <dbReference type="ARBA" id="ARBA00006301"/>
    </source>
</evidence>
<dbReference type="PANTHER" id="PTHR12787">
    <property type="entry name" value="RIBOSOMAL RNA-PROCESSING PROTEIN 8"/>
    <property type="match status" value="1"/>
</dbReference>